<evidence type="ECO:0000259" key="4">
    <source>
        <dbReference type="Pfam" id="PF02769"/>
    </source>
</evidence>
<protein>
    <submittedName>
        <fullName evidence="5">Selenophosphate synthase</fullName>
    </submittedName>
</protein>
<dbReference type="AlphaFoldDB" id="A0A1T4R1W1"/>
<keyword evidence="6" id="KW-1185">Reference proteome</keyword>
<sequence>MSLLNRNAAELMLPHRPSACTDVTGFGLIGHACEMALGAGVTIELQLLSIPLMAGVLDQIANGMIPAGCYQNRSYCQPKVSACEQDTDRILPLFDPQTSGGLMIAFAPENAENYLHEAAEKGVFAVRIGAVQSYQGHSIRLSTD</sequence>
<dbReference type="GO" id="GO:0004756">
    <property type="term" value="F:selenide, water dikinase activity"/>
    <property type="evidence" value="ECO:0007669"/>
    <property type="project" value="TreeGrafter"/>
</dbReference>
<organism evidence="5 6">
    <name type="scientific">Trichlorobacter thiogenes</name>
    <dbReference type="NCBI Taxonomy" id="115783"/>
    <lineage>
        <taxon>Bacteria</taxon>
        <taxon>Pseudomonadati</taxon>
        <taxon>Thermodesulfobacteriota</taxon>
        <taxon>Desulfuromonadia</taxon>
        <taxon>Geobacterales</taxon>
        <taxon>Geobacteraceae</taxon>
        <taxon>Trichlorobacter</taxon>
    </lineage>
</organism>
<evidence type="ECO:0000313" key="5">
    <source>
        <dbReference type="EMBL" id="SKA10004.1"/>
    </source>
</evidence>
<dbReference type="Proteomes" id="UP000190102">
    <property type="component" value="Unassembled WGS sequence"/>
</dbReference>
<dbReference type="GO" id="GO:0016260">
    <property type="term" value="P:selenocysteine biosynthetic process"/>
    <property type="evidence" value="ECO:0007669"/>
    <property type="project" value="TreeGrafter"/>
</dbReference>
<feature type="domain" description="PurM-like C-terminal" evidence="4">
    <location>
        <begin position="14"/>
        <end position="139"/>
    </location>
</feature>
<dbReference type="InterPro" id="IPR004536">
    <property type="entry name" value="SPS/SelD"/>
</dbReference>
<dbReference type="Gene3D" id="3.90.650.10">
    <property type="entry name" value="PurM-like C-terminal domain"/>
    <property type="match status" value="1"/>
</dbReference>
<gene>
    <name evidence="5" type="ORF">SAMN02745119_02649</name>
</gene>
<dbReference type="Pfam" id="PF02769">
    <property type="entry name" value="AIRS_C"/>
    <property type="match status" value="1"/>
</dbReference>
<evidence type="ECO:0000256" key="2">
    <source>
        <dbReference type="ARBA" id="ARBA00022840"/>
    </source>
</evidence>
<keyword evidence="2" id="KW-0067">ATP-binding</keyword>
<evidence type="ECO:0000256" key="3">
    <source>
        <dbReference type="ARBA" id="ARBA00022933"/>
    </source>
</evidence>
<dbReference type="GO" id="GO:0005524">
    <property type="term" value="F:ATP binding"/>
    <property type="evidence" value="ECO:0007669"/>
    <property type="project" value="UniProtKB-KW"/>
</dbReference>
<dbReference type="InterPro" id="IPR036676">
    <property type="entry name" value="PurM-like_C_sf"/>
</dbReference>
<dbReference type="PANTHER" id="PTHR10256">
    <property type="entry name" value="SELENIDE, WATER DIKINASE"/>
    <property type="match status" value="1"/>
</dbReference>
<dbReference type="SUPFAM" id="SSF56042">
    <property type="entry name" value="PurM C-terminal domain-like"/>
    <property type="match status" value="1"/>
</dbReference>
<dbReference type="EMBL" id="FUWR01000016">
    <property type="protein sequence ID" value="SKA10004.1"/>
    <property type="molecule type" value="Genomic_DNA"/>
</dbReference>
<dbReference type="GO" id="GO:0005737">
    <property type="term" value="C:cytoplasm"/>
    <property type="evidence" value="ECO:0007669"/>
    <property type="project" value="TreeGrafter"/>
</dbReference>
<evidence type="ECO:0000256" key="1">
    <source>
        <dbReference type="ARBA" id="ARBA00022741"/>
    </source>
</evidence>
<proteinExistence type="predicted"/>
<name>A0A1T4R1W1_9BACT</name>
<dbReference type="STRING" id="115783.SAMN02745119_02649"/>
<dbReference type="InterPro" id="IPR010918">
    <property type="entry name" value="PurM-like_C_dom"/>
</dbReference>
<keyword evidence="1" id="KW-0547">Nucleotide-binding</keyword>
<dbReference type="PANTHER" id="PTHR10256:SF0">
    <property type="entry name" value="INACTIVE SELENIDE, WATER DIKINASE-LIKE PROTEIN-RELATED"/>
    <property type="match status" value="1"/>
</dbReference>
<accession>A0A1T4R1W1</accession>
<reference evidence="6" key="1">
    <citation type="submission" date="2017-02" db="EMBL/GenBank/DDBJ databases">
        <authorList>
            <person name="Varghese N."/>
            <person name="Submissions S."/>
        </authorList>
    </citation>
    <scope>NUCLEOTIDE SEQUENCE [LARGE SCALE GENOMIC DNA]</scope>
    <source>
        <strain evidence="6">ATCC BAA-34</strain>
    </source>
</reference>
<evidence type="ECO:0000313" key="6">
    <source>
        <dbReference type="Proteomes" id="UP000190102"/>
    </source>
</evidence>
<keyword evidence="3" id="KW-0712">Selenocysteine</keyword>